<protein>
    <submittedName>
        <fullName evidence="2">Uncharacterized protein</fullName>
    </submittedName>
</protein>
<sequence>MVAALKLVYEFGISTRQLMRHHISHDNFQTLTSNGFIEAMRKKVNIGGEAPQQITVYEITKKGLNWLKKNSDISANRYRLRDDLIVHQLATQAYIQREGWKLLAAASSVAKTVAHRRHTKHIDWQKWQYDALCEVDEFLIALEIERHTKSNVKKNIMLSKLADFLKGYRTDGKIHRIVIACETEELVNQWKRAIEQGFDEYQYKTGTREPQATGHRGIIPGRERSRIDIIHLPLVSVRATALPPANRKATDSAYGHVTPSGKRKRASRLIDEVMAAAAAGEKTLAAKITELQQKAEVRAVERLTDDLKAKIKAVYHDRLIARNRALKQAIDETEAAKAAKRAAEAAKAELEETIEQYKETIADLELEYRNLEILYKRRGTYIYITNQQDTFKEWCEEDNPTLPPDPPKTFSL</sequence>
<evidence type="ECO:0000256" key="1">
    <source>
        <dbReference type="SAM" id="Coils"/>
    </source>
</evidence>
<dbReference type="Proteomes" id="UP000193303">
    <property type="component" value="Unassembled WGS sequence"/>
</dbReference>
<accession>A0A1X3D407</accession>
<gene>
    <name evidence="2" type="ORF">BV912_12535</name>
</gene>
<evidence type="ECO:0000313" key="2">
    <source>
        <dbReference type="EMBL" id="OSI14485.1"/>
    </source>
</evidence>
<evidence type="ECO:0000313" key="3">
    <source>
        <dbReference type="Proteomes" id="UP000193303"/>
    </source>
</evidence>
<keyword evidence="1" id="KW-0175">Coiled coil</keyword>
<feature type="coiled-coil region" evidence="1">
    <location>
        <begin position="316"/>
        <end position="374"/>
    </location>
</feature>
<organism evidence="2 3">
    <name type="scientific">Neisseria dumasiana</name>
    <dbReference type="NCBI Taxonomy" id="1931275"/>
    <lineage>
        <taxon>Bacteria</taxon>
        <taxon>Pseudomonadati</taxon>
        <taxon>Pseudomonadota</taxon>
        <taxon>Betaproteobacteria</taxon>
        <taxon>Neisseriales</taxon>
        <taxon>Neisseriaceae</taxon>
        <taxon>Neisseria</taxon>
    </lineage>
</organism>
<reference evidence="3" key="1">
    <citation type="submission" date="2017-01" db="EMBL/GenBank/DDBJ databases">
        <authorList>
            <person name="Mah S.A."/>
            <person name="Swanson W.J."/>
            <person name="Moy G.W."/>
            <person name="Vacquier V.D."/>
        </authorList>
    </citation>
    <scope>NUCLEOTIDE SEQUENCE [LARGE SCALE GENOMIC DNA]</scope>
    <source>
        <strain evidence="3">124861</strain>
    </source>
</reference>
<proteinExistence type="predicted"/>
<dbReference type="EMBL" id="MTAB01000061">
    <property type="protein sequence ID" value="OSI14485.1"/>
    <property type="molecule type" value="Genomic_DNA"/>
</dbReference>
<dbReference type="AlphaFoldDB" id="A0A1X3D407"/>
<name>A0A1X3D407_9NEIS</name>
<comment type="caution">
    <text evidence="2">The sequence shown here is derived from an EMBL/GenBank/DDBJ whole genome shotgun (WGS) entry which is preliminary data.</text>
</comment>